<feature type="domain" description="HTH araC/xylS-type" evidence="4">
    <location>
        <begin position="241"/>
        <end position="339"/>
    </location>
</feature>
<accession>A0ABV7R320</accession>
<dbReference type="SUPFAM" id="SSF46689">
    <property type="entry name" value="Homeodomain-like"/>
    <property type="match status" value="1"/>
</dbReference>
<evidence type="ECO:0000313" key="5">
    <source>
        <dbReference type="EMBL" id="MFC3527358.1"/>
    </source>
</evidence>
<dbReference type="PANTHER" id="PTHR47894">
    <property type="entry name" value="HTH-TYPE TRANSCRIPTIONAL REGULATOR GADX"/>
    <property type="match status" value="1"/>
</dbReference>
<keyword evidence="3" id="KW-0804">Transcription</keyword>
<evidence type="ECO:0000256" key="2">
    <source>
        <dbReference type="ARBA" id="ARBA00023125"/>
    </source>
</evidence>
<reference evidence="6" key="1">
    <citation type="journal article" date="2019" name="Int. J. Syst. Evol. Microbiol.">
        <title>The Global Catalogue of Microorganisms (GCM) 10K type strain sequencing project: providing services to taxonomists for standard genome sequencing and annotation.</title>
        <authorList>
            <consortium name="The Broad Institute Genomics Platform"/>
            <consortium name="The Broad Institute Genome Sequencing Center for Infectious Disease"/>
            <person name="Wu L."/>
            <person name="Ma J."/>
        </authorList>
    </citation>
    <scope>NUCLEOTIDE SEQUENCE [LARGE SCALE GENOMIC DNA]</scope>
    <source>
        <strain evidence="6">KCTC 42899</strain>
    </source>
</reference>
<dbReference type="InterPro" id="IPR032687">
    <property type="entry name" value="AraC-type_N"/>
</dbReference>
<protein>
    <submittedName>
        <fullName evidence="5">AraC family transcriptional regulator ligand-binding domain-containing protein</fullName>
    </submittedName>
</protein>
<dbReference type="InterPro" id="IPR018060">
    <property type="entry name" value="HTH_AraC"/>
</dbReference>
<proteinExistence type="predicted"/>
<evidence type="ECO:0000313" key="6">
    <source>
        <dbReference type="Proteomes" id="UP001595721"/>
    </source>
</evidence>
<dbReference type="RefSeq" id="WP_377742804.1">
    <property type="nucleotide sequence ID" value="NZ_JBHRXJ010000002.1"/>
</dbReference>
<keyword evidence="2" id="KW-0238">DNA-binding</keyword>
<dbReference type="Gene3D" id="1.10.10.60">
    <property type="entry name" value="Homeodomain-like"/>
    <property type="match status" value="1"/>
</dbReference>
<evidence type="ECO:0000256" key="1">
    <source>
        <dbReference type="ARBA" id="ARBA00023015"/>
    </source>
</evidence>
<evidence type="ECO:0000256" key="3">
    <source>
        <dbReference type="ARBA" id="ARBA00023163"/>
    </source>
</evidence>
<dbReference type="Proteomes" id="UP001595721">
    <property type="component" value="Unassembled WGS sequence"/>
</dbReference>
<dbReference type="Pfam" id="PF12833">
    <property type="entry name" value="HTH_18"/>
    <property type="match status" value="1"/>
</dbReference>
<dbReference type="InterPro" id="IPR009057">
    <property type="entry name" value="Homeodomain-like_sf"/>
</dbReference>
<name>A0ABV7R320_9RHOB</name>
<dbReference type="PANTHER" id="PTHR47894:SF4">
    <property type="entry name" value="HTH-TYPE TRANSCRIPTIONAL REGULATOR GADX"/>
    <property type="match status" value="1"/>
</dbReference>
<comment type="caution">
    <text evidence="5">The sequence shown here is derived from an EMBL/GenBank/DDBJ whole genome shotgun (WGS) entry which is preliminary data.</text>
</comment>
<dbReference type="EMBL" id="JBHRXJ010000002">
    <property type="protein sequence ID" value="MFC3527358.1"/>
    <property type="molecule type" value="Genomic_DNA"/>
</dbReference>
<keyword evidence="1" id="KW-0805">Transcription regulation</keyword>
<sequence>MTEMRQDVPVPMIRVSSLSPVLREIERRGISAAALLSRHALTRAQLSDRYVEIPLRRYLAFLEDTPGVTGDAAFCAGVGTSFRPADLGPVGLLFDASSTLRRGLERLAMSLISWQDQTAIRVQPEDGALVWSYQIDDPDLWPRRQDSEYSLAATLALAQAAFGPAARLLEAHLEHAEPDHAAVLTRILGVRPQFGQSANRLIFDLAAAERVQRPEDEGLMAILTRHVADLRRPKADGDLLARVRRLIALHLGQRPVTLDLIAAELNLSTRTLQRRLTGLRTSLRDMLRDSRLHLARTHLREARLSNAEIARLLGYADSTAFWRAYKAGAGLPPSRDRGGARDPDA</sequence>
<evidence type="ECO:0000259" key="4">
    <source>
        <dbReference type="PROSITE" id="PS01124"/>
    </source>
</evidence>
<dbReference type="SMART" id="SM00342">
    <property type="entry name" value="HTH_ARAC"/>
    <property type="match status" value="1"/>
</dbReference>
<dbReference type="Pfam" id="PF12625">
    <property type="entry name" value="Arabinose_bd"/>
    <property type="match status" value="1"/>
</dbReference>
<organism evidence="5 6">
    <name type="scientific">Paracoccus mangrovi</name>
    <dbReference type="NCBI Taxonomy" id="1715645"/>
    <lineage>
        <taxon>Bacteria</taxon>
        <taxon>Pseudomonadati</taxon>
        <taxon>Pseudomonadota</taxon>
        <taxon>Alphaproteobacteria</taxon>
        <taxon>Rhodobacterales</taxon>
        <taxon>Paracoccaceae</taxon>
        <taxon>Paracoccus</taxon>
    </lineage>
</organism>
<keyword evidence="6" id="KW-1185">Reference proteome</keyword>
<gene>
    <name evidence="5" type="ORF">ACFOMH_04165</name>
</gene>
<dbReference type="PROSITE" id="PS01124">
    <property type="entry name" value="HTH_ARAC_FAMILY_2"/>
    <property type="match status" value="1"/>
</dbReference>